<feature type="compositionally biased region" description="Polar residues" evidence="1">
    <location>
        <begin position="84"/>
        <end position="98"/>
    </location>
</feature>
<dbReference type="Proteomes" id="UP000277212">
    <property type="component" value="Unassembled WGS sequence"/>
</dbReference>
<name>A0A3M2RUN5_9HYPO</name>
<organism evidence="2 3">
    <name type="scientific">Fusarium kuroshium</name>
    <dbReference type="NCBI Taxonomy" id="2010991"/>
    <lineage>
        <taxon>Eukaryota</taxon>
        <taxon>Fungi</taxon>
        <taxon>Dikarya</taxon>
        <taxon>Ascomycota</taxon>
        <taxon>Pezizomycotina</taxon>
        <taxon>Sordariomycetes</taxon>
        <taxon>Hypocreomycetidae</taxon>
        <taxon>Hypocreales</taxon>
        <taxon>Nectriaceae</taxon>
        <taxon>Fusarium</taxon>
        <taxon>Fusarium solani species complex</taxon>
    </lineage>
</organism>
<feature type="region of interest" description="Disordered" evidence="1">
    <location>
        <begin position="83"/>
        <end position="110"/>
    </location>
</feature>
<accession>A0A3M2RUN5</accession>
<reference evidence="2 3" key="1">
    <citation type="submission" date="2017-06" db="EMBL/GenBank/DDBJ databases">
        <title>Comparative genomic analysis of Ambrosia Fusariam Clade fungi.</title>
        <authorList>
            <person name="Stajich J.E."/>
            <person name="Carrillo J."/>
            <person name="Kijimoto T."/>
            <person name="Eskalen A."/>
            <person name="O'Donnell K."/>
            <person name="Kasson M."/>
        </authorList>
    </citation>
    <scope>NUCLEOTIDE SEQUENCE [LARGE SCALE GENOMIC DNA]</scope>
    <source>
        <strain evidence="2">UCR3666</strain>
    </source>
</reference>
<sequence>MLAPFNGVDLAHGHSFVCTLIQLLPDSNGWVFGKAWTDQSPQKAWLNEGAKTELKLEEKNVWWYWELLEESLNSSISLPPTGWASDTATRASHPSLSPQKVPLPAAAIET</sequence>
<dbReference type="AlphaFoldDB" id="A0A3M2RUN5"/>
<evidence type="ECO:0000256" key="1">
    <source>
        <dbReference type="SAM" id="MobiDB-lite"/>
    </source>
</evidence>
<gene>
    <name evidence="2" type="ORF">CDV36_011392</name>
</gene>
<dbReference type="EMBL" id="NKUJ01000261">
    <property type="protein sequence ID" value="RMJ08979.1"/>
    <property type="molecule type" value="Genomic_DNA"/>
</dbReference>
<dbReference type="OrthoDB" id="5148578at2759"/>
<comment type="caution">
    <text evidence="2">The sequence shown here is derived from an EMBL/GenBank/DDBJ whole genome shotgun (WGS) entry which is preliminary data.</text>
</comment>
<evidence type="ECO:0000313" key="3">
    <source>
        <dbReference type="Proteomes" id="UP000277212"/>
    </source>
</evidence>
<keyword evidence="3" id="KW-1185">Reference proteome</keyword>
<protein>
    <submittedName>
        <fullName evidence="2">Uncharacterized protein</fullName>
    </submittedName>
</protein>
<evidence type="ECO:0000313" key="2">
    <source>
        <dbReference type="EMBL" id="RMJ08979.1"/>
    </source>
</evidence>
<proteinExistence type="predicted"/>